<accession>A0ABX0JEQ2</accession>
<comment type="caution">
    <text evidence="1">The sequence shown here is derived from an EMBL/GenBank/DDBJ whole genome shotgun (WGS) entry which is preliminary data.</text>
</comment>
<dbReference type="InterPro" id="IPR014718">
    <property type="entry name" value="GH-type_carb-bd"/>
</dbReference>
<dbReference type="Pfam" id="PF01263">
    <property type="entry name" value="Aldose_epim"/>
    <property type="match status" value="1"/>
</dbReference>
<evidence type="ECO:0000313" key="1">
    <source>
        <dbReference type="EMBL" id="NHN34637.1"/>
    </source>
</evidence>
<reference evidence="1" key="1">
    <citation type="submission" date="2020-03" db="EMBL/GenBank/DDBJ databases">
        <title>Draft sequencing of Paenibacilllus sp. S3N08.</title>
        <authorList>
            <person name="Kim D.-U."/>
        </authorList>
    </citation>
    <scope>NUCLEOTIDE SEQUENCE</scope>
    <source>
        <strain evidence="1">S3N08</strain>
    </source>
</reference>
<evidence type="ECO:0000313" key="2">
    <source>
        <dbReference type="Proteomes" id="UP001165962"/>
    </source>
</evidence>
<dbReference type="InterPro" id="IPR008183">
    <property type="entry name" value="Aldose_1/G6P_1-epimerase"/>
</dbReference>
<dbReference type="InterPro" id="IPR011013">
    <property type="entry name" value="Gal_mutarotase_sf_dom"/>
</dbReference>
<dbReference type="EMBL" id="JAAOIW010000021">
    <property type="protein sequence ID" value="NHN34637.1"/>
    <property type="molecule type" value="Genomic_DNA"/>
</dbReference>
<keyword evidence="2" id="KW-1185">Reference proteome</keyword>
<organism evidence="1 2">
    <name type="scientific">Paenibacillus agricola</name>
    <dbReference type="NCBI Taxonomy" id="2716264"/>
    <lineage>
        <taxon>Bacteria</taxon>
        <taxon>Bacillati</taxon>
        <taxon>Bacillota</taxon>
        <taxon>Bacilli</taxon>
        <taxon>Bacillales</taxon>
        <taxon>Paenibacillaceae</taxon>
        <taxon>Paenibacillus</taxon>
    </lineage>
</organism>
<dbReference type="Proteomes" id="UP001165962">
    <property type="component" value="Unassembled WGS sequence"/>
</dbReference>
<gene>
    <name evidence="1" type="ORF">G9U52_33250</name>
</gene>
<sequence>MNTVIVLHQDVNETHEVYSYFPHIFKFSIKYTLSDHGLSQEVVIQNCGEDPMPCMLAFHTALNAPFSPNSTIEDCQITIGER</sequence>
<dbReference type="Gene3D" id="2.70.98.10">
    <property type="match status" value="1"/>
</dbReference>
<name>A0ABX0JEQ2_9BACL</name>
<proteinExistence type="predicted"/>
<protein>
    <recommendedName>
        <fullName evidence="3">Aldose 1-epimerase</fullName>
    </recommendedName>
</protein>
<evidence type="ECO:0008006" key="3">
    <source>
        <dbReference type="Google" id="ProtNLM"/>
    </source>
</evidence>
<dbReference type="SUPFAM" id="SSF74650">
    <property type="entry name" value="Galactose mutarotase-like"/>
    <property type="match status" value="1"/>
</dbReference>